<dbReference type="NCBIfam" id="NF033516">
    <property type="entry name" value="transpos_IS3"/>
    <property type="match status" value="1"/>
</dbReference>
<proteinExistence type="predicted"/>
<organism evidence="2 3">
    <name type="scientific">Thioalkalivibrio versutus</name>
    <dbReference type="NCBI Taxonomy" id="106634"/>
    <lineage>
        <taxon>Bacteria</taxon>
        <taxon>Pseudomonadati</taxon>
        <taxon>Pseudomonadota</taxon>
        <taxon>Gammaproteobacteria</taxon>
        <taxon>Chromatiales</taxon>
        <taxon>Ectothiorhodospiraceae</taxon>
        <taxon>Thioalkalivibrio</taxon>
    </lineage>
</organism>
<protein>
    <submittedName>
        <fullName evidence="2">Integrase</fullName>
    </submittedName>
</protein>
<reference evidence="2 3" key="1">
    <citation type="submission" date="2015-04" db="EMBL/GenBank/DDBJ databases">
        <title>Complete Sequence for the Genome of the Thioalkalivibrio versutus D301.</title>
        <authorList>
            <person name="Mu T."/>
            <person name="Zhou J."/>
            <person name="Xu X."/>
        </authorList>
    </citation>
    <scope>NUCLEOTIDE SEQUENCE [LARGE SCALE GENOMIC DNA]</scope>
    <source>
        <strain evidence="2 3">D301</strain>
    </source>
</reference>
<dbReference type="InterPro" id="IPR001584">
    <property type="entry name" value="Integrase_cat-core"/>
</dbReference>
<accession>A0A0G3G3D8</accession>
<evidence type="ECO:0000313" key="3">
    <source>
        <dbReference type="Proteomes" id="UP000064201"/>
    </source>
</evidence>
<dbReference type="InterPro" id="IPR048020">
    <property type="entry name" value="Transpos_IS3"/>
</dbReference>
<feature type="domain" description="Integrase catalytic" evidence="1">
    <location>
        <begin position="45"/>
        <end position="207"/>
    </location>
</feature>
<name>A0A0G3G3D8_9GAMM</name>
<dbReference type="InterPro" id="IPR012337">
    <property type="entry name" value="RNaseH-like_sf"/>
</dbReference>
<evidence type="ECO:0000259" key="1">
    <source>
        <dbReference type="PROSITE" id="PS50994"/>
    </source>
</evidence>
<dbReference type="InterPro" id="IPR050900">
    <property type="entry name" value="Transposase_IS3/IS150/IS904"/>
</dbReference>
<dbReference type="SUPFAM" id="SSF53098">
    <property type="entry name" value="Ribonuclease H-like"/>
    <property type="match status" value="1"/>
</dbReference>
<dbReference type="PANTHER" id="PTHR46889:SF4">
    <property type="entry name" value="TRANSPOSASE INSO FOR INSERTION SEQUENCE ELEMENT IS911B-RELATED"/>
    <property type="match status" value="1"/>
</dbReference>
<dbReference type="EMBL" id="CP011367">
    <property type="protein sequence ID" value="AKJ94924.1"/>
    <property type="molecule type" value="Genomic_DNA"/>
</dbReference>
<dbReference type="GO" id="GO:0015074">
    <property type="term" value="P:DNA integration"/>
    <property type="evidence" value="ECO:0007669"/>
    <property type="project" value="InterPro"/>
</dbReference>
<dbReference type="Gene3D" id="3.30.420.10">
    <property type="entry name" value="Ribonuclease H-like superfamily/Ribonuclease H"/>
    <property type="match status" value="1"/>
</dbReference>
<dbReference type="InterPro" id="IPR036397">
    <property type="entry name" value="RNaseH_sf"/>
</dbReference>
<dbReference type="Proteomes" id="UP000064201">
    <property type="component" value="Chromosome"/>
</dbReference>
<evidence type="ECO:0000313" key="2">
    <source>
        <dbReference type="EMBL" id="AKJ94924.1"/>
    </source>
</evidence>
<dbReference type="GO" id="GO:0003676">
    <property type="term" value="F:nucleic acid binding"/>
    <property type="evidence" value="ECO:0007669"/>
    <property type="project" value="InterPro"/>
</dbReference>
<dbReference type="AlphaFoldDB" id="A0A0G3G3D8"/>
<dbReference type="Pfam" id="PF13333">
    <property type="entry name" value="rve_2"/>
    <property type="match status" value="1"/>
</dbReference>
<dbReference type="PROSITE" id="PS50994">
    <property type="entry name" value="INTEGRASE"/>
    <property type="match status" value="1"/>
</dbReference>
<dbReference type="KEGG" id="tvr:TVD_05925"/>
<sequence length="219" mass="25464">MGRYRVRTLMRERGLRPVWRRRFVTTTQRDDRAPVAENHLNREFTPAGPNQAWASDITYIPTATGWSYLAVILDLYSRKVIGWALDRQMPASLTCEALRMALEQRQPERGLLLHSDQGCQYTSAAWRRLLARHQIQASMSRRGNCWDNAVVQRFFLSLKTERVWQRRYANHGEARRDIADYIARFYNTVRIHSTLGYLPPSVYEQPTAANPPNAVSEIT</sequence>
<gene>
    <name evidence="2" type="ORF">TVD_05925</name>
</gene>
<keyword evidence="3" id="KW-1185">Reference proteome</keyword>
<dbReference type="PANTHER" id="PTHR46889">
    <property type="entry name" value="TRANSPOSASE INSF FOR INSERTION SEQUENCE IS3B-RELATED"/>
    <property type="match status" value="1"/>
</dbReference>
<dbReference type="Pfam" id="PF00665">
    <property type="entry name" value="rve"/>
    <property type="match status" value="1"/>
</dbReference>
<dbReference type="PATRIC" id="fig|106634.4.peg.1208"/>